<protein>
    <recommendedName>
        <fullName evidence="5">DUF4412 domain-containing protein</fullName>
    </recommendedName>
</protein>
<feature type="region of interest" description="Disordered" evidence="1">
    <location>
        <begin position="164"/>
        <end position="194"/>
    </location>
</feature>
<comment type="caution">
    <text evidence="3">The sequence shown here is derived from an EMBL/GenBank/DDBJ whole genome shotgun (WGS) entry which is preliminary data.</text>
</comment>
<keyword evidence="2" id="KW-0732">Signal</keyword>
<evidence type="ECO:0000256" key="2">
    <source>
        <dbReference type="SAM" id="SignalP"/>
    </source>
</evidence>
<evidence type="ECO:0000313" key="4">
    <source>
        <dbReference type="Proteomes" id="UP000602745"/>
    </source>
</evidence>
<sequence length="194" mass="20512">MIRMMLGAVATFLMVVHASGQQRPPYPPRTPFHAAVTLPQGMTGEFHYQDGKMRVDSNGPAGMTTAYINMLAGTAILVIDMQGMKMALDVDLHEIGLPDINSVGAEHIGPDTSLIGEACERWRFIDPKTQRPGVACMTADGIPLWAGGEGEGPAMQVTALQRGPQNAADLDPPPGLPTIKASGLGDLPIPGFGR</sequence>
<evidence type="ECO:0000313" key="3">
    <source>
        <dbReference type="EMBL" id="GGE35256.1"/>
    </source>
</evidence>
<keyword evidence="4" id="KW-1185">Reference proteome</keyword>
<dbReference type="EMBL" id="BMCP01000001">
    <property type="protein sequence ID" value="GGE35256.1"/>
    <property type="molecule type" value="Genomic_DNA"/>
</dbReference>
<accession>A0A8J2YGH6</accession>
<organism evidence="3 4">
    <name type="scientific">Agaricicola taiwanensis</name>
    <dbReference type="NCBI Taxonomy" id="591372"/>
    <lineage>
        <taxon>Bacteria</taxon>
        <taxon>Pseudomonadati</taxon>
        <taxon>Pseudomonadota</taxon>
        <taxon>Alphaproteobacteria</taxon>
        <taxon>Rhodobacterales</taxon>
        <taxon>Paracoccaceae</taxon>
        <taxon>Agaricicola</taxon>
    </lineage>
</organism>
<dbReference type="RefSeq" id="WP_188408655.1">
    <property type="nucleotide sequence ID" value="NZ_BMCP01000001.1"/>
</dbReference>
<proteinExistence type="predicted"/>
<gene>
    <name evidence="3" type="ORF">GCM10007276_10960</name>
</gene>
<feature type="chain" id="PRO_5035303045" description="DUF4412 domain-containing protein" evidence="2">
    <location>
        <begin position="19"/>
        <end position="194"/>
    </location>
</feature>
<feature type="signal peptide" evidence="2">
    <location>
        <begin position="1"/>
        <end position="18"/>
    </location>
</feature>
<dbReference type="AlphaFoldDB" id="A0A8J2YGH6"/>
<reference evidence="3" key="2">
    <citation type="submission" date="2020-09" db="EMBL/GenBank/DDBJ databases">
        <authorList>
            <person name="Sun Q."/>
            <person name="Sedlacek I."/>
        </authorList>
    </citation>
    <scope>NUCLEOTIDE SEQUENCE</scope>
    <source>
        <strain evidence="3">CCM 7684</strain>
    </source>
</reference>
<evidence type="ECO:0000256" key="1">
    <source>
        <dbReference type="SAM" id="MobiDB-lite"/>
    </source>
</evidence>
<dbReference type="Proteomes" id="UP000602745">
    <property type="component" value="Unassembled WGS sequence"/>
</dbReference>
<name>A0A8J2YGH6_9RHOB</name>
<evidence type="ECO:0008006" key="5">
    <source>
        <dbReference type="Google" id="ProtNLM"/>
    </source>
</evidence>
<reference evidence="3" key="1">
    <citation type="journal article" date="2014" name="Int. J. Syst. Evol. Microbiol.">
        <title>Complete genome sequence of Corynebacterium casei LMG S-19264T (=DSM 44701T), isolated from a smear-ripened cheese.</title>
        <authorList>
            <consortium name="US DOE Joint Genome Institute (JGI-PGF)"/>
            <person name="Walter F."/>
            <person name="Albersmeier A."/>
            <person name="Kalinowski J."/>
            <person name="Ruckert C."/>
        </authorList>
    </citation>
    <scope>NUCLEOTIDE SEQUENCE</scope>
    <source>
        <strain evidence="3">CCM 7684</strain>
    </source>
</reference>